<dbReference type="RefSeq" id="WP_185254826.1">
    <property type="nucleotide sequence ID" value="NZ_JACKXE010000002.1"/>
</dbReference>
<gene>
    <name evidence="2" type="ORF">H5V45_19415</name>
</gene>
<keyword evidence="1" id="KW-0812">Transmembrane</keyword>
<dbReference type="AlphaFoldDB" id="A0A7X0VDM8"/>
<name>A0A7X0VDM8_9ACTN</name>
<keyword evidence="1" id="KW-1133">Transmembrane helix</keyword>
<comment type="caution">
    <text evidence="2">The sequence shown here is derived from an EMBL/GenBank/DDBJ whole genome shotgun (WGS) entry which is preliminary data.</text>
</comment>
<sequence>MQEWIVPAVLGALALLALVLVVALVVGRSRTSRELARAHAETASLRAQMDDLERRVAEGARAPRRAAPDDTDYVITAVGQDLRLPRHAADEPPARIEGALFADLVLRETVVRAASLAHGVRTALAPEARNRIRFEVRREVKRARKQRRSDLKVARRDWEARQRADLDVPAGTAT</sequence>
<reference evidence="2 3" key="1">
    <citation type="submission" date="2020-08" db="EMBL/GenBank/DDBJ databases">
        <authorList>
            <person name="Seo M.-J."/>
        </authorList>
    </citation>
    <scope>NUCLEOTIDE SEQUENCE [LARGE SCALE GENOMIC DNA]</scope>
    <source>
        <strain evidence="2 3">KIGAM211</strain>
    </source>
</reference>
<protein>
    <submittedName>
        <fullName evidence="2">Uncharacterized protein</fullName>
    </submittedName>
</protein>
<dbReference type="EMBL" id="JACKXE010000002">
    <property type="protein sequence ID" value="MBB6629503.1"/>
    <property type="molecule type" value="Genomic_DNA"/>
</dbReference>
<evidence type="ECO:0000313" key="2">
    <source>
        <dbReference type="EMBL" id="MBB6629503.1"/>
    </source>
</evidence>
<feature type="transmembrane region" description="Helical" evidence="1">
    <location>
        <begin position="6"/>
        <end position="27"/>
    </location>
</feature>
<proteinExistence type="predicted"/>
<dbReference type="Proteomes" id="UP000523955">
    <property type="component" value="Unassembled WGS sequence"/>
</dbReference>
<evidence type="ECO:0000256" key="1">
    <source>
        <dbReference type="SAM" id="Phobius"/>
    </source>
</evidence>
<organism evidence="2 3">
    <name type="scientific">Nocardioides luti</name>
    <dbReference type="NCBI Taxonomy" id="2761101"/>
    <lineage>
        <taxon>Bacteria</taxon>
        <taxon>Bacillati</taxon>
        <taxon>Actinomycetota</taxon>
        <taxon>Actinomycetes</taxon>
        <taxon>Propionibacteriales</taxon>
        <taxon>Nocardioidaceae</taxon>
        <taxon>Nocardioides</taxon>
    </lineage>
</organism>
<keyword evidence="1" id="KW-0472">Membrane</keyword>
<evidence type="ECO:0000313" key="3">
    <source>
        <dbReference type="Proteomes" id="UP000523955"/>
    </source>
</evidence>
<accession>A0A7X0VDM8</accession>
<keyword evidence="3" id="KW-1185">Reference proteome</keyword>